<dbReference type="PANTHER" id="PTHR30582:SF2">
    <property type="entry name" value="L,D-TRANSPEPTIDASE YCIB-RELATED"/>
    <property type="match status" value="1"/>
</dbReference>
<keyword evidence="11 13" id="KW-0961">Cell wall biogenesis/degradation</keyword>
<evidence type="ECO:0000256" key="10">
    <source>
        <dbReference type="ARBA" id="ARBA00023315"/>
    </source>
</evidence>
<dbReference type="Gene3D" id="2.40.440.10">
    <property type="entry name" value="L,D-transpeptidase catalytic domain-like"/>
    <property type="match status" value="1"/>
</dbReference>
<keyword evidence="3" id="KW-0808">Transferase</keyword>
<feature type="active site" description="Proton donor/acceptor" evidence="13">
    <location>
        <position position="332"/>
    </location>
</feature>
<dbReference type="Proteomes" id="UP000327000">
    <property type="component" value="Unassembled WGS sequence"/>
</dbReference>
<organism evidence="16 17">
    <name type="scientific">Streptomyces mobaraensis</name>
    <name type="common">Streptoverticillium mobaraense</name>
    <dbReference type="NCBI Taxonomy" id="35621"/>
    <lineage>
        <taxon>Bacteria</taxon>
        <taxon>Bacillati</taxon>
        <taxon>Actinomycetota</taxon>
        <taxon>Actinomycetes</taxon>
        <taxon>Kitasatosporales</taxon>
        <taxon>Streptomycetaceae</taxon>
        <taxon>Streptomyces</taxon>
    </lineage>
</organism>
<dbReference type="GO" id="GO:0005576">
    <property type="term" value="C:extracellular region"/>
    <property type="evidence" value="ECO:0007669"/>
    <property type="project" value="TreeGrafter"/>
</dbReference>
<evidence type="ECO:0000256" key="9">
    <source>
        <dbReference type="ARBA" id="ARBA00023288"/>
    </source>
</evidence>
<dbReference type="Pfam" id="PF03734">
    <property type="entry name" value="YkuD"/>
    <property type="match status" value="1"/>
</dbReference>
<evidence type="ECO:0000256" key="1">
    <source>
        <dbReference type="ARBA" id="ARBA00004752"/>
    </source>
</evidence>
<keyword evidence="17" id="KW-1185">Reference proteome</keyword>
<keyword evidence="2" id="KW-1003">Cell membrane</keyword>
<dbReference type="SUPFAM" id="SSF141523">
    <property type="entry name" value="L,D-transpeptidase catalytic domain-like"/>
    <property type="match status" value="1"/>
</dbReference>
<feature type="active site" description="Nucleophile" evidence="13">
    <location>
        <position position="351"/>
    </location>
</feature>
<reference evidence="16 17" key="1">
    <citation type="journal article" date="2019" name="Microb. Cell Fact.">
        <title>Exploring novel herbicidin analogues by transcriptional regulator overexpression and MS/MS molecular networking.</title>
        <authorList>
            <person name="Shi Y."/>
            <person name="Gu R."/>
            <person name="Li Y."/>
            <person name="Wang X."/>
            <person name="Ren W."/>
            <person name="Li X."/>
            <person name="Wang L."/>
            <person name="Xie Y."/>
            <person name="Hong B."/>
        </authorList>
    </citation>
    <scope>NUCLEOTIDE SEQUENCE [LARGE SCALE GENOMIC DNA]</scope>
    <source>
        <strain evidence="16 17">US-43</strain>
    </source>
</reference>
<dbReference type="OrthoDB" id="5242354at2"/>
<name>A0A5N5WEF4_STRMB</name>
<keyword evidence="10" id="KW-0012">Acyltransferase</keyword>
<dbReference type="GO" id="GO:0071555">
    <property type="term" value="P:cell wall organization"/>
    <property type="evidence" value="ECO:0007669"/>
    <property type="project" value="UniProtKB-UniRule"/>
</dbReference>
<feature type="domain" description="L,D-TPase catalytic" evidence="15">
    <location>
        <begin position="252"/>
        <end position="382"/>
    </location>
</feature>
<keyword evidence="6 13" id="KW-0573">Peptidoglycan synthesis</keyword>
<evidence type="ECO:0000256" key="3">
    <source>
        <dbReference type="ARBA" id="ARBA00022679"/>
    </source>
</evidence>
<evidence type="ECO:0000256" key="14">
    <source>
        <dbReference type="SAM" id="SignalP"/>
    </source>
</evidence>
<feature type="chain" id="PRO_5025001457" evidence="14">
    <location>
        <begin position="21"/>
        <end position="421"/>
    </location>
</feature>
<comment type="pathway">
    <text evidence="12">Glycan biosynthesis.</text>
</comment>
<dbReference type="AlphaFoldDB" id="A0A5N5WEF4"/>
<evidence type="ECO:0000256" key="6">
    <source>
        <dbReference type="ARBA" id="ARBA00022984"/>
    </source>
</evidence>
<feature type="signal peptide" evidence="14">
    <location>
        <begin position="1"/>
        <end position="20"/>
    </location>
</feature>
<keyword evidence="8" id="KW-0564">Palmitate</keyword>
<dbReference type="EMBL" id="VOKX01000007">
    <property type="protein sequence ID" value="KAB7851262.1"/>
    <property type="molecule type" value="Genomic_DNA"/>
</dbReference>
<dbReference type="FunFam" id="2.40.440.10:FF:000005">
    <property type="entry name" value="L,D-transpeptidase 2"/>
    <property type="match status" value="1"/>
</dbReference>
<keyword evidence="9" id="KW-0449">Lipoprotein</keyword>
<accession>A0A5N5WEF4</accession>
<dbReference type="PANTHER" id="PTHR30582">
    <property type="entry name" value="L,D-TRANSPEPTIDASE"/>
    <property type="match status" value="1"/>
</dbReference>
<dbReference type="Pfam" id="PF17964">
    <property type="entry name" value="Big_10"/>
    <property type="match status" value="1"/>
</dbReference>
<evidence type="ECO:0000256" key="2">
    <source>
        <dbReference type="ARBA" id="ARBA00022475"/>
    </source>
</evidence>
<evidence type="ECO:0000313" key="17">
    <source>
        <dbReference type="Proteomes" id="UP000327000"/>
    </source>
</evidence>
<dbReference type="GO" id="GO:0016746">
    <property type="term" value="F:acyltransferase activity"/>
    <property type="evidence" value="ECO:0007669"/>
    <property type="project" value="UniProtKB-KW"/>
</dbReference>
<dbReference type="UniPathway" id="UPA00219"/>
<evidence type="ECO:0000256" key="4">
    <source>
        <dbReference type="ARBA" id="ARBA00022729"/>
    </source>
</evidence>
<evidence type="ECO:0000256" key="5">
    <source>
        <dbReference type="ARBA" id="ARBA00022960"/>
    </source>
</evidence>
<dbReference type="InterPro" id="IPR041280">
    <property type="entry name" value="Big_10"/>
</dbReference>
<evidence type="ECO:0000313" key="16">
    <source>
        <dbReference type="EMBL" id="KAB7851262.1"/>
    </source>
</evidence>
<evidence type="ECO:0000256" key="13">
    <source>
        <dbReference type="PROSITE-ProRule" id="PRU01373"/>
    </source>
</evidence>
<dbReference type="InterPro" id="IPR038063">
    <property type="entry name" value="Transpep_catalytic_dom"/>
</dbReference>
<keyword evidence="7" id="KW-0472">Membrane</keyword>
<dbReference type="Gene3D" id="2.60.40.3780">
    <property type="match status" value="1"/>
</dbReference>
<keyword evidence="4 14" id="KW-0732">Signal</keyword>
<dbReference type="GO" id="GO:0071972">
    <property type="term" value="F:peptidoglycan L,D-transpeptidase activity"/>
    <property type="evidence" value="ECO:0007669"/>
    <property type="project" value="TreeGrafter"/>
</dbReference>
<evidence type="ECO:0000256" key="11">
    <source>
        <dbReference type="ARBA" id="ARBA00023316"/>
    </source>
</evidence>
<dbReference type="CDD" id="cd16913">
    <property type="entry name" value="YkuD_like"/>
    <property type="match status" value="1"/>
</dbReference>
<dbReference type="InterPro" id="IPR050979">
    <property type="entry name" value="LD-transpeptidase"/>
</dbReference>
<evidence type="ECO:0000256" key="7">
    <source>
        <dbReference type="ARBA" id="ARBA00023136"/>
    </source>
</evidence>
<comment type="pathway">
    <text evidence="1 13">Cell wall biogenesis; peptidoglycan biosynthesis.</text>
</comment>
<evidence type="ECO:0000259" key="15">
    <source>
        <dbReference type="PROSITE" id="PS52029"/>
    </source>
</evidence>
<evidence type="ECO:0000256" key="8">
    <source>
        <dbReference type="ARBA" id="ARBA00023139"/>
    </source>
</evidence>
<dbReference type="RefSeq" id="WP_152262436.1">
    <property type="nucleotide sequence ID" value="NZ_VOKX01000007.1"/>
</dbReference>
<dbReference type="GO" id="GO:0008360">
    <property type="term" value="P:regulation of cell shape"/>
    <property type="evidence" value="ECO:0007669"/>
    <property type="project" value="UniProtKB-UniRule"/>
</dbReference>
<evidence type="ECO:0000256" key="12">
    <source>
        <dbReference type="ARBA" id="ARBA00060592"/>
    </source>
</evidence>
<proteinExistence type="predicted"/>
<sequence length="421" mass="44985">MTGFALPRALRGLCALAALAALCGCASDAPRAARPHAAVSSPAAPSDDPRPVAGLIRVTPRAGARDVRAADRFEVRVRQGRLERVRAVRIRDGVRAPVAGRISADGRRWRPDAHRVALAARYTVDVVARDAAGHRATQHSEFRTYVPAHRFVAAVAPAPGATVGTGMIVSLAFDRPVVDRAAVERAVRVTAWPLTEVAGHWFGAYRLDFRPRRRWAPGSVVTVDLRLRDVRGAPGVYGLQRRSVAFRVGRDQVSTVDAATHTMTVVRGGRTLRTVPVTTGGPGTETYSGRMVISEKARVIRMNGDTVGFGGAYDIKDVPHAMRLTATGTFLHGNYWVPAGTFGARNVSHGCIGLRDAEHGNAATPAAWFYGVSLVGDTVEVINSGRRPVLPDNGLGGWNLTWEEWRAGSALGRTATPAGAD</sequence>
<keyword evidence="5 13" id="KW-0133">Cell shape</keyword>
<dbReference type="Gene3D" id="2.60.40.3710">
    <property type="match status" value="1"/>
</dbReference>
<dbReference type="GO" id="GO:0018104">
    <property type="term" value="P:peptidoglycan-protein cross-linking"/>
    <property type="evidence" value="ECO:0007669"/>
    <property type="project" value="TreeGrafter"/>
</dbReference>
<dbReference type="InterPro" id="IPR005490">
    <property type="entry name" value="LD_TPept_cat_dom"/>
</dbReference>
<gene>
    <name evidence="16" type="ORF">FRZ00_03860</name>
</gene>
<dbReference type="PROSITE" id="PS52029">
    <property type="entry name" value="LD_TPASE"/>
    <property type="match status" value="1"/>
</dbReference>
<protein>
    <submittedName>
        <fullName evidence="16">L,D-transpeptidase</fullName>
    </submittedName>
</protein>
<comment type="caution">
    <text evidence="16">The sequence shown here is derived from an EMBL/GenBank/DDBJ whole genome shotgun (WGS) entry which is preliminary data.</text>
</comment>